<dbReference type="Proteomes" id="UP000505306">
    <property type="component" value="Chromosome"/>
</dbReference>
<reference evidence="1 2" key="1">
    <citation type="submission" date="2020-02" db="EMBL/GenBank/DDBJ databases">
        <title>Complete genome sequence of Flavobacteriaceae bacterium.</title>
        <authorList>
            <person name="Kim S.-J."/>
            <person name="Kim Y.-S."/>
            <person name="Kim K.-H."/>
        </authorList>
    </citation>
    <scope>NUCLEOTIDE SEQUENCE [LARGE SCALE GENOMIC DNA]</scope>
    <source>
        <strain evidence="1 2">RR4-40</strain>
    </source>
</reference>
<dbReference type="EMBL" id="CP049057">
    <property type="protein sequence ID" value="QIE58674.1"/>
    <property type="molecule type" value="Genomic_DNA"/>
</dbReference>
<sequence>MIIKINSNIFNDNQNLKDVNYLLNIFSENRRYDYFCEYGLIKDTSLFNNLLDLNKELIEQYFNRFIRESTPKISHTISEETSDNEFNLEEAKIFFNQPLIIILENNLNDAYFIDQLITVFKKRGKGIRRHKKNNWLKYGNGGGCTNITNFIEGEMKNFKDLPKENHKYLKCFVLIDSDKRHPTDVRPERAKLFQYLNKKNIPYHELTKREMENYLPDEIIRTVEKNEDFIDAYLTLTPIQKDYFDIENGFEDKNIDDFDQEIKEIYAGLSKEFISVFRKKKMNINNFKTEFPKLFEQATQEQLKKRADNKSNPNELEDILDKITQLL</sequence>
<keyword evidence="2" id="KW-1185">Reference proteome</keyword>
<dbReference type="RefSeq" id="WP_164678705.1">
    <property type="nucleotide sequence ID" value="NZ_CP049057.1"/>
</dbReference>
<evidence type="ECO:0000313" key="1">
    <source>
        <dbReference type="EMBL" id="QIE58674.1"/>
    </source>
</evidence>
<proteinExistence type="predicted"/>
<dbReference type="AlphaFoldDB" id="A0A6G6GJI2"/>
<evidence type="ECO:0000313" key="2">
    <source>
        <dbReference type="Proteomes" id="UP000505306"/>
    </source>
</evidence>
<organism evidence="1 2">
    <name type="scientific">Rasiella rasia</name>
    <dbReference type="NCBI Taxonomy" id="2744027"/>
    <lineage>
        <taxon>Bacteria</taxon>
        <taxon>Pseudomonadati</taxon>
        <taxon>Bacteroidota</taxon>
        <taxon>Flavobacteriia</taxon>
        <taxon>Flavobacteriales</taxon>
        <taxon>Flavobacteriaceae</taxon>
        <taxon>Rasiella</taxon>
    </lineage>
</organism>
<gene>
    <name evidence="1" type="ORF">G5B37_03585</name>
</gene>
<protein>
    <submittedName>
        <fullName evidence="1">Uncharacterized protein</fullName>
    </submittedName>
</protein>
<name>A0A6G6GJI2_9FLAO</name>
<dbReference type="KEGG" id="mgel:G5B37_03585"/>
<accession>A0A6G6GJI2</accession>